<keyword evidence="1" id="KW-0812">Transmembrane</keyword>
<proteinExistence type="predicted"/>
<dbReference type="CDD" id="cd00118">
    <property type="entry name" value="LysM"/>
    <property type="match status" value="2"/>
</dbReference>
<dbReference type="SUPFAM" id="SSF54106">
    <property type="entry name" value="LysM domain"/>
    <property type="match status" value="1"/>
</dbReference>
<dbReference type="InterPro" id="IPR036779">
    <property type="entry name" value="LysM_dom_sf"/>
</dbReference>
<dbReference type="InterPro" id="IPR016047">
    <property type="entry name" value="M23ase_b-sheet_dom"/>
</dbReference>
<keyword evidence="1" id="KW-0472">Membrane</keyword>
<evidence type="ECO:0000313" key="4">
    <source>
        <dbReference type="Proteomes" id="UP000230447"/>
    </source>
</evidence>
<protein>
    <recommendedName>
        <fullName evidence="2">LysM domain-containing protein</fullName>
    </recommendedName>
</protein>
<reference evidence="3 4" key="1">
    <citation type="submission" date="2017-09" db="EMBL/GenBank/DDBJ databases">
        <title>Depth-based differentiation of microbial function through sediment-hosted aquifers and enrichment of novel symbionts in the deep terrestrial subsurface.</title>
        <authorList>
            <person name="Probst A.J."/>
            <person name="Ladd B."/>
            <person name="Jarett J.K."/>
            <person name="Geller-Mcgrath D.E."/>
            <person name="Sieber C.M."/>
            <person name="Emerson J.B."/>
            <person name="Anantharaman K."/>
            <person name="Thomas B.C."/>
            <person name="Malmstrom R."/>
            <person name="Stieglmeier M."/>
            <person name="Klingl A."/>
            <person name="Woyke T."/>
            <person name="Ryan C.M."/>
            <person name="Banfield J.F."/>
        </authorList>
    </citation>
    <scope>NUCLEOTIDE SEQUENCE [LARGE SCALE GENOMIC DNA]</scope>
    <source>
        <strain evidence="3">CG23_combo_of_CG06-09_8_20_14_all_37_87_8</strain>
    </source>
</reference>
<dbReference type="InterPro" id="IPR011055">
    <property type="entry name" value="Dup_hybrid_motif"/>
</dbReference>
<dbReference type="CDD" id="cd12797">
    <property type="entry name" value="M23_peptidase"/>
    <property type="match status" value="1"/>
</dbReference>
<dbReference type="Proteomes" id="UP000230447">
    <property type="component" value="Unassembled WGS sequence"/>
</dbReference>
<dbReference type="InterPro" id="IPR018392">
    <property type="entry name" value="LysM"/>
</dbReference>
<feature type="domain" description="LysM" evidence="2">
    <location>
        <begin position="149"/>
        <end position="193"/>
    </location>
</feature>
<dbReference type="SMART" id="SM00257">
    <property type="entry name" value="LysM"/>
    <property type="match status" value="2"/>
</dbReference>
<keyword evidence="1" id="KW-1133">Transmembrane helix</keyword>
<evidence type="ECO:0000313" key="3">
    <source>
        <dbReference type="EMBL" id="PIP31897.1"/>
    </source>
</evidence>
<dbReference type="Pfam" id="PF01551">
    <property type="entry name" value="Peptidase_M23"/>
    <property type="match status" value="1"/>
</dbReference>
<accession>A0A2G9ZFG1</accession>
<organism evidence="3 4">
    <name type="scientific">bacterium (Candidatus Gribaldobacteria) CG23_combo_of_CG06-09_8_20_14_all_37_87_8</name>
    <dbReference type="NCBI Taxonomy" id="2014278"/>
    <lineage>
        <taxon>Bacteria</taxon>
        <taxon>Candidatus Gribaldobacteria</taxon>
    </lineage>
</organism>
<gene>
    <name evidence="3" type="ORF">COX24_01065</name>
</gene>
<dbReference type="SUPFAM" id="SSF51261">
    <property type="entry name" value="Duplicated hybrid motif"/>
    <property type="match status" value="1"/>
</dbReference>
<comment type="caution">
    <text evidence="3">The sequence shown here is derived from an EMBL/GenBank/DDBJ whole genome shotgun (WGS) entry which is preliminary data.</text>
</comment>
<dbReference type="AlphaFoldDB" id="A0A2G9ZFG1"/>
<dbReference type="Gene3D" id="2.70.70.10">
    <property type="entry name" value="Glucose Permease (Domain IIA)"/>
    <property type="match status" value="1"/>
</dbReference>
<feature type="domain" description="LysM" evidence="2">
    <location>
        <begin position="199"/>
        <end position="243"/>
    </location>
</feature>
<dbReference type="PROSITE" id="PS51782">
    <property type="entry name" value="LYSM"/>
    <property type="match status" value="2"/>
</dbReference>
<evidence type="ECO:0000256" key="1">
    <source>
        <dbReference type="SAM" id="Phobius"/>
    </source>
</evidence>
<dbReference type="InterPro" id="IPR050570">
    <property type="entry name" value="Cell_wall_metabolism_enzyme"/>
</dbReference>
<dbReference type="Gene3D" id="3.10.350.10">
    <property type="entry name" value="LysM domain"/>
    <property type="match status" value="2"/>
</dbReference>
<dbReference type="EMBL" id="PCSB01000021">
    <property type="protein sequence ID" value="PIP31897.1"/>
    <property type="molecule type" value="Genomic_DNA"/>
</dbReference>
<name>A0A2G9ZFG1_9BACT</name>
<dbReference type="GO" id="GO:0004222">
    <property type="term" value="F:metalloendopeptidase activity"/>
    <property type="evidence" value="ECO:0007669"/>
    <property type="project" value="TreeGrafter"/>
</dbReference>
<evidence type="ECO:0000259" key="2">
    <source>
        <dbReference type="PROSITE" id="PS51782"/>
    </source>
</evidence>
<feature type="transmembrane region" description="Helical" evidence="1">
    <location>
        <begin position="63"/>
        <end position="81"/>
    </location>
</feature>
<dbReference type="Pfam" id="PF01476">
    <property type="entry name" value="LysM"/>
    <property type="match status" value="2"/>
</dbReference>
<dbReference type="PANTHER" id="PTHR21666">
    <property type="entry name" value="PEPTIDASE-RELATED"/>
    <property type="match status" value="1"/>
</dbReference>
<dbReference type="PANTHER" id="PTHR21666:SF270">
    <property type="entry name" value="MUREIN HYDROLASE ACTIVATOR ENVC"/>
    <property type="match status" value="1"/>
</dbReference>
<sequence length="388" mass="42236">MWKTPCQTFIICYNLNKKSLLRADLLLKLLIPSFREVCPLKKPIPKPLQFIFKTARRITMSPFLYLGLVSLGLALVFALFLCPKQGEAVLSQNALNQGNFLFSKKAENSILSNNNIVSSVFLEPIAPAFLVESKTVASVVDFSPKQEPQQYIVVAGDTLAGLAEKFSISLETLLWANNLTLSAKLKVGQELLILPVSGVLHIVQKGDTLSQIAKLYQVKTTEIIEFNGLGESGAIFSGDFLIVPNGKKPKATATYTTVPVPQSYFIVPMPSPVVISQGLHWFNAVDFNNNRCGDPVFASAGGTVQRTGYTDLGGNYVRLLHQNGVVTYYGHLSKIAVSVGQAVSQGQIIGYVGYTGVTIPAGPEGCHLHFDVRFATNPFAQYKVGTTF</sequence>